<comment type="function">
    <text evidence="8">Part of the outer membrane protein assembly complex, which is involved in assembly and insertion of beta-barrel proteins into the outer membrane.</text>
</comment>
<reference evidence="11 12" key="1">
    <citation type="submission" date="2019-03" db="EMBL/GenBank/DDBJ databases">
        <title>The complete genome sequence of Neokomagataea sp. Jb2 NBRC113641.</title>
        <authorList>
            <person name="Chua K.-O."/>
            <person name="Chan K.-G."/>
            <person name="See-Too W.-S."/>
        </authorList>
    </citation>
    <scope>NUCLEOTIDE SEQUENCE [LARGE SCALE GENOMIC DNA]</scope>
    <source>
        <strain evidence="11 12">Jb2</strain>
    </source>
</reference>
<evidence type="ECO:0000256" key="7">
    <source>
        <dbReference type="ARBA" id="ARBA00023237"/>
    </source>
</evidence>
<proteinExistence type="inferred from homology"/>
<dbReference type="InterPro" id="IPR039910">
    <property type="entry name" value="D15-like"/>
</dbReference>
<keyword evidence="12" id="KW-1185">Reference proteome</keyword>
<dbReference type="NCBIfam" id="TIGR03303">
    <property type="entry name" value="OM_YaeT"/>
    <property type="match status" value="1"/>
</dbReference>
<keyword evidence="4 8" id="KW-0732">Signal</keyword>
<evidence type="ECO:0000256" key="5">
    <source>
        <dbReference type="ARBA" id="ARBA00022737"/>
    </source>
</evidence>
<comment type="caution">
    <text evidence="11">The sequence shown here is derived from an EMBL/GenBank/DDBJ whole genome shotgun (WGS) entry which is preliminary data.</text>
</comment>
<sequence>MRLALLASACLVPGFLSDAEAAGPVRRHSRDDSAAAQQLAQQHARAADASSQKVAAGGIIQSIAVQGNSRIETPTVLSYMVVQPGDPFSRDGINRSLKTLYATGLFSDVTMKREGGTLIVQVRENPIVNRIIFEGNHGLKDNDMLKEMALRARAVFSAQTVAADRQKILNLYASKSRFGTTVTPQIIRLGHNRVDVVFKINESPQTLIEKIVFVGNKHFSQGDLAAVISSKESAWYRFFSSSDEYNPERVRYDQELLRRFYLHNGFVDFHMVDATGELSEDHKTFYITYTVHEGPRYRLDKVSIRSNVPNVTPKGMKSHLEVYKGQYYDGTAIQDNATDMQDWLQDNGHPFAQVRTDIARNPEKKLVDLLFDIVEGPRVYVERIDINGNTITRGDVIRRNMPMGEGDAYTPADRKYTKMALQDMGFFKNVSVDETQGSAPDKVNVSANVVEKPTGEFSLGGGYSTDVGIMGNLGLKQHNLLGTGVDAGFSGTVAYYEQQADISVTDPYFLGRNFVAGADIYFVQNDYQTYQKYKEGQYGFSLRAGYSFNRYLSQSWTYTLVDRQVGNAFPGHYAGNNYDTPSIYVLQDAGWSLLSQISTNFTYDRRDNRVMPHSGFMLNLGGDFAGLGGNEKYARVKFNGVGYIPLDSITGNHAWTIEMRGGIGYMGDWSHSGDRNIIDNFYLGGQNLRGFLQGGVGPRSSHFRCHGPGTSSGPYGAGGWCPWAGQDDFLGGKFMYTASWQLDFPLPMGEALGISGRGFIDSGSLAGIRVRHRYDRKGTPQVPGLGAATYTPISGDTLIPRVSGGLGISWNSPFGRVNIDGAVPIHKYRGDRVYPIRFGFGQQF</sequence>
<evidence type="ECO:0000256" key="9">
    <source>
        <dbReference type="NCBIfam" id="TIGR03303"/>
    </source>
</evidence>
<dbReference type="InterPro" id="IPR010827">
    <property type="entry name" value="BamA/TamA_POTRA"/>
</dbReference>
<dbReference type="HAMAP" id="MF_01430">
    <property type="entry name" value="OM_assembly_BamA"/>
    <property type="match status" value="1"/>
</dbReference>
<evidence type="ECO:0000313" key="12">
    <source>
        <dbReference type="Proteomes" id="UP000315037"/>
    </source>
</evidence>
<dbReference type="PANTHER" id="PTHR12815:SF23">
    <property type="entry name" value="OUTER MEMBRANE PROTEIN ASSEMBLY FACTOR BAMA"/>
    <property type="match status" value="1"/>
</dbReference>
<evidence type="ECO:0000259" key="10">
    <source>
        <dbReference type="PROSITE" id="PS51779"/>
    </source>
</evidence>
<evidence type="ECO:0000256" key="1">
    <source>
        <dbReference type="ARBA" id="ARBA00004370"/>
    </source>
</evidence>
<keyword evidence="7 8" id="KW-0998">Cell outer membrane</keyword>
<gene>
    <name evidence="8 11" type="primary">bamA</name>
    <name evidence="11" type="ORF">E3202_00120</name>
</gene>
<keyword evidence="3 8" id="KW-0812">Transmembrane</keyword>
<organism evidence="11 12">
    <name type="scientific">Oecophyllibacter saccharovorans</name>
    <dbReference type="NCBI Taxonomy" id="2558360"/>
    <lineage>
        <taxon>Bacteria</taxon>
        <taxon>Pseudomonadati</taxon>
        <taxon>Pseudomonadota</taxon>
        <taxon>Alphaproteobacteria</taxon>
        <taxon>Acetobacterales</taxon>
        <taxon>Acetobacteraceae</taxon>
        <taxon>Oecophyllibacter</taxon>
    </lineage>
</organism>
<keyword evidence="5 8" id="KW-0677">Repeat</keyword>
<dbReference type="Proteomes" id="UP000315037">
    <property type="component" value="Unassembled WGS sequence"/>
</dbReference>
<protein>
    <recommendedName>
        <fullName evidence="8 9">Outer membrane protein assembly factor BamA</fullName>
    </recommendedName>
</protein>
<keyword evidence="2 8" id="KW-1134">Transmembrane beta strand</keyword>
<keyword evidence="6 8" id="KW-0472">Membrane</keyword>
<feature type="domain" description="POTRA" evidence="10">
    <location>
        <begin position="379"/>
        <end position="452"/>
    </location>
</feature>
<comment type="subcellular location">
    <subcellularLocation>
        <location evidence="8">Cell outer membrane</location>
    </subcellularLocation>
    <subcellularLocation>
        <location evidence="1">Membrane</location>
    </subcellularLocation>
</comment>
<evidence type="ECO:0000256" key="2">
    <source>
        <dbReference type="ARBA" id="ARBA00022452"/>
    </source>
</evidence>
<comment type="subunit">
    <text evidence="8">Part of the Bam complex.</text>
</comment>
<dbReference type="Gene3D" id="3.10.20.310">
    <property type="entry name" value="membrane protein fhac"/>
    <property type="match status" value="5"/>
</dbReference>
<dbReference type="EMBL" id="SORZ01000001">
    <property type="protein sequence ID" value="TPW36108.1"/>
    <property type="molecule type" value="Genomic_DNA"/>
</dbReference>
<comment type="similarity">
    <text evidence="8">Belongs to the BamA family.</text>
</comment>
<dbReference type="Gene3D" id="2.40.160.50">
    <property type="entry name" value="membrane protein fhac: a member of the omp85/tpsb transporter family"/>
    <property type="match status" value="1"/>
</dbReference>
<evidence type="ECO:0000313" key="11">
    <source>
        <dbReference type="EMBL" id="TPW36108.1"/>
    </source>
</evidence>
<dbReference type="Pfam" id="PF01103">
    <property type="entry name" value="Omp85"/>
    <property type="match status" value="1"/>
</dbReference>
<evidence type="ECO:0000256" key="3">
    <source>
        <dbReference type="ARBA" id="ARBA00022692"/>
    </source>
</evidence>
<feature type="domain" description="POTRA" evidence="10">
    <location>
        <begin position="58"/>
        <end position="125"/>
    </location>
</feature>
<name>A0A506URY9_9PROT</name>
<feature type="domain" description="POTRA" evidence="10">
    <location>
        <begin position="126"/>
        <end position="203"/>
    </location>
</feature>
<dbReference type="OrthoDB" id="9803054at2"/>
<dbReference type="PANTHER" id="PTHR12815">
    <property type="entry name" value="SORTING AND ASSEMBLY MACHINERY SAMM50 PROTEIN FAMILY MEMBER"/>
    <property type="match status" value="1"/>
</dbReference>
<dbReference type="InterPro" id="IPR023707">
    <property type="entry name" value="OM_assembly_BamA"/>
</dbReference>
<evidence type="ECO:0000256" key="6">
    <source>
        <dbReference type="ARBA" id="ARBA00023136"/>
    </source>
</evidence>
<evidence type="ECO:0000256" key="8">
    <source>
        <dbReference type="HAMAP-Rule" id="MF_01430"/>
    </source>
</evidence>
<dbReference type="PIRSF" id="PIRSF006076">
    <property type="entry name" value="OM_assembly_OMP85"/>
    <property type="match status" value="1"/>
</dbReference>
<dbReference type="AlphaFoldDB" id="A0A506URY9"/>
<dbReference type="Pfam" id="PF07244">
    <property type="entry name" value="POTRA"/>
    <property type="match status" value="5"/>
</dbReference>
<accession>A0A506URY9</accession>
<dbReference type="InterPro" id="IPR000184">
    <property type="entry name" value="Bac_surfAg_D15"/>
</dbReference>
<dbReference type="PROSITE" id="PS51779">
    <property type="entry name" value="POTRA"/>
    <property type="match status" value="3"/>
</dbReference>
<evidence type="ECO:0000256" key="4">
    <source>
        <dbReference type="ARBA" id="ARBA00022729"/>
    </source>
</evidence>
<dbReference type="GO" id="GO:0051205">
    <property type="term" value="P:protein insertion into membrane"/>
    <property type="evidence" value="ECO:0007669"/>
    <property type="project" value="UniProtKB-UniRule"/>
</dbReference>
<dbReference type="GO" id="GO:0009279">
    <property type="term" value="C:cell outer membrane"/>
    <property type="evidence" value="ECO:0007669"/>
    <property type="project" value="UniProtKB-SubCell"/>
</dbReference>
<dbReference type="InterPro" id="IPR034746">
    <property type="entry name" value="POTRA"/>
</dbReference>
<dbReference type="GO" id="GO:0043165">
    <property type="term" value="P:Gram-negative-bacterium-type cell outer membrane assembly"/>
    <property type="evidence" value="ECO:0007669"/>
    <property type="project" value="UniProtKB-UniRule"/>
</dbReference>